<feature type="domain" description="HTH araC/xylS-type" evidence="11">
    <location>
        <begin position="450"/>
        <end position="548"/>
    </location>
</feature>
<reference evidence="13 14" key="1">
    <citation type="submission" date="2019-03" db="EMBL/GenBank/DDBJ databases">
        <title>Genomic Encyclopedia of Type Strains, Phase IV (KMG-IV): sequencing the most valuable type-strain genomes for metagenomic binning, comparative biology and taxonomic classification.</title>
        <authorList>
            <person name="Goeker M."/>
        </authorList>
    </citation>
    <scope>NUCLEOTIDE SEQUENCE [LARGE SCALE GENOMIC DNA]</scope>
    <source>
        <strain evidence="13 14">DSM 29489</strain>
    </source>
</reference>
<dbReference type="PROSITE" id="PS01124">
    <property type="entry name" value="HTH_ARAC_FAMILY_2"/>
    <property type="match status" value="1"/>
</dbReference>
<dbReference type="SMART" id="SM00342">
    <property type="entry name" value="HTH_ARAC"/>
    <property type="match status" value="1"/>
</dbReference>
<dbReference type="Gene3D" id="1.10.10.60">
    <property type="entry name" value="Homeodomain-like"/>
    <property type="match status" value="2"/>
</dbReference>
<comment type="subcellular location">
    <subcellularLocation>
        <location evidence="1">Cytoplasm</location>
    </subcellularLocation>
</comment>
<dbReference type="Pfam" id="PF12833">
    <property type="entry name" value="HTH_18"/>
    <property type="match status" value="1"/>
</dbReference>
<dbReference type="SUPFAM" id="SSF52172">
    <property type="entry name" value="CheY-like"/>
    <property type="match status" value="1"/>
</dbReference>
<protein>
    <recommendedName>
        <fullName evidence="2">Stage 0 sporulation protein A homolog</fullName>
    </recommendedName>
</protein>
<evidence type="ECO:0000259" key="12">
    <source>
        <dbReference type="PROSITE" id="PS50110"/>
    </source>
</evidence>
<dbReference type="InterPro" id="IPR051552">
    <property type="entry name" value="HptR"/>
</dbReference>
<evidence type="ECO:0000256" key="3">
    <source>
        <dbReference type="ARBA" id="ARBA00022490"/>
    </source>
</evidence>
<dbReference type="EMBL" id="SLZZ01000045">
    <property type="protein sequence ID" value="TCS73581.1"/>
    <property type="molecule type" value="Genomic_DNA"/>
</dbReference>
<dbReference type="InterPro" id="IPR009057">
    <property type="entry name" value="Homeodomain-like_sf"/>
</dbReference>
<dbReference type="InterPro" id="IPR018062">
    <property type="entry name" value="HTH_AraC-typ_CS"/>
</dbReference>
<name>A0A4R3K0K4_9FIRM</name>
<evidence type="ECO:0000256" key="9">
    <source>
        <dbReference type="ARBA" id="ARBA00024867"/>
    </source>
</evidence>
<keyword evidence="14" id="KW-1185">Reference proteome</keyword>
<dbReference type="CDD" id="cd17536">
    <property type="entry name" value="REC_YesN-like"/>
    <property type="match status" value="1"/>
</dbReference>
<sequence>MCLSFYKHHTRKKKVRKVVIADDEQHICRLIDALIEWKAFGLEVVGFAHDGNTAFQMCMDFSPDFLITDIRMPGLGGLDLTKKLYDSFPEIKVIVITGYSHFSYAHQALRYNVIDYLLKPIQKEELEHALEKGLTLIDKEEVQMLDNKNLSFKSMQDIKDNLLSLILRGGSQRVKAHNIGCLFQEFHLKFMGNAWQLLQIEFILSSEENTLSVHDFLENKIKDIVVEELKHDKIEMITSSVDNSFFCLLNGDNDILELVDTVMNQVKNKLLVINDILQKINFTIGISNICEDINQIYDCVNECQNCINQKIVKGKNKIIRYDSIPIVESEASYFVDENFRKRFLKNIADGDGEAISAEINELATLLYRFSGKTDGNVVLEVYEMLVKMFFKGIQVFDFTDFKEFSQENLLQQKVYFYNISGAFAYLGDIFQLLLGRGKAEKENQNTRPIRLAQLYMEEHYMDSITLEEIAKHVGLNETYLSTIFKKQMGRSLIDFLTYTRVQRAKEMLINRGKSINEISEEVGFNDAKYFTKRFKKIMGVSPNEYRKLLS</sequence>
<evidence type="ECO:0000256" key="10">
    <source>
        <dbReference type="PROSITE-ProRule" id="PRU00169"/>
    </source>
</evidence>
<comment type="caution">
    <text evidence="13">The sequence shown here is derived from an EMBL/GenBank/DDBJ whole genome shotgun (WGS) entry which is preliminary data.</text>
</comment>
<evidence type="ECO:0000256" key="8">
    <source>
        <dbReference type="ARBA" id="ARBA00023163"/>
    </source>
</evidence>
<feature type="domain" description="Response regulatory" evidence="12">
    <location>
        <begin position="17"/>
        <end position="134"/>
    </location>
</feature>
<organism evidence="13 14">
    <name type="scientific">Muricomes intestini</name>
    <dbReference type="NCBI Taxonomy" id="1796634"/>
    <lineage>
        <taxon>Bacteria</taxon>
        <taxon>Bacillati</taxon>
        <taxon>Bacillota</taxon>
        <taxon>Clostridia</taxon>
        <taxon>Lachnospirales</taxon>
        <taxon>Lachnospiraceae</taxon>
        <taxon>Muricomes</taxon>
    </lineage>
</organism>
<dbReference type="Proteomes" id="UP000295726">
    <property type="component" value="Unassembled WGS sequence"/>
</dbReference>
<dbReference type="InterPro" id="IPR018060">
    <property type="entry name" value="HTH_AraC"/>
</dbReference>
<dbReference type="InterPro" id="IPR020449">
    <property type="entry name" value="Tscrpt_reg_AraC-type_HTH"/>
</dbReference>
<dbReference type="PROSITE" id="PS50110">
    <property type="entry name" value="RESPONSE_REGULATORY"/>
    <property type="match status" value="1"/>
</dbReference>
<dbReference type="PRINTS" id="PR00032">
    <property type="entry name" value="HTHARAC"/>
</dbReference>
<dbReference type="GO" id="GO:0003700">
    <property type="term" value="F:DNA-binding transcription factor activity"/>
    <property type="evidence" value="ECO:0007669"/>
    <property type="project" value="InterPro"/>
</dbReference>
<dbReference type="PANTHER" id="PTHR42713:SF3">
    <property type="entry name" value="TRANSCRIPTIONAL REGULATORY PROTEIN HPTR"/>
    <property type="match status" value="1"/>
</dbReference>
<feature type="modified residue" description="4-aspartylphosphate" evidence="10">
    <location>
        <position position="69"/>
    </location>
</feature>
<evidence type="ECO:0000256" key="5">
    <source>
        <dbReference type="ARBA" id="ARBA00023012"/>
    </source>
</evidence>
<dbReference type="GO" id="GO:0043565">
    <property type="term" value="F:sequence-specific DNA binding"/>
    <property type="evidence" value="ECO:0007669"/>
    <property type="project" value="InterPro"/>
</dbReference>
<proteinExistence type="predicted"/>
<dbReference type="Gene3D" id="3.40.50.2300">
    <property type="match status" value="1"/>
</dbReference>
<dbReference type="InterPro" id="IPR001789">
    <property type="entry name" value="Sig_transdc_resp-reg_receiver"/>
</dbReference>
<evidence type="ECO:0000256" key="2">
    <source>
        <dbReference type="ARBA" id="ARBA00018672"/>
    </source>
</evidence>
<dbReference type="AlphaFoldDB" id="A0A4R3K0K4"/>
<gene>
    <name evidence="13" type="ORF">EDD59_1458</name>
</gene>
<keyword evidence="5" id="KW-0902">Two-component regulatory system</keyword>
<dbReference type="PROSITE" id="PS00041">
    <property type="entry name" value="HTH_ARAC_FAMILY_1"/>
    <property type="match status" value="1"/>
</dbReference>
<evidence type="ECO:0000256" key="6">
    <source>
        <dbReference type="ARBA" id="ARBA00023015"/>
    </source>
</evidence>
<dbReference type="OrthoDB" id="9794370at2"/>
<dbReference type="GO" id="GO:0005737">
    <property type="term" value="C:cytoplasm"/>
    <property type="evidence" value="ECO:0007669"/>
    <property type="project" value="UniProtKB-SubCell"/>
</dbReference>
<keyword evidence="8" id="KW-0804">Transcription</keyword>
<dbReference type="Pfam" id="PF00072">
    <property type="entry name" value="Response_reg"/>
    <property type="match status" value="1"/>
</dbReference>
<dbReference type="GO" id="GO:0000160">
    <property type="term" value="P:phosphorelay signal transduction system"/>
    <property type="evidence" value="ECO:0007669"/>
    <property type="project" value="UniProtKB-KW"/>
</dbReference>
<evidence type="ECO:0000256" key="1">
    <source>
        <dbReference type="ARBA" id="ARBA00004496"/>
    </source>
</evidence>
<dbReference type="InterPro" id="IPR011006">
    <property type="entry name" value="CheY-like_superfamily"/>
</dbReference>
<dbReference type="SMART" id="SM00448">
    <property type="entry name" value="REC"/>
    <property type="match status" value="1"/>
</dbReference>
<accession>A0A4R3K0K4</accession>
<keyword evidence="6" id="KW-0805">Transcription regulation</keyword>
<comment type="function">
    <text evidence="9">May play the central regulatory role in sporulation. It may be an element of the effector pathway responsible for the activation of sporulation genes in response to nutritional stress. Spo0A may act in concert with spo0H (a sigma factor) to control the expression of some genes that are critical to the sporulation process.</text>
</comment>
<evidence type="ECO:0000256" key="4">
    <source>
        <dbReference type="ARBA" id="ARBA00022553"/>
    </source>
</evidence>
<dbReference type="SUPFAM" id="SSF46689">
    <property type="entry name" value="Homeodomain-like"/>
    <property type="match status" value="2"/>
</dbReference>
<keyword evidence="3" id="KW-0963">Cytoplasm</keyword>
<keyword evidence="4 10" id="KW-0597">Phosphoprotein</keyword>
<evidence type="ECO:0000256" key="7">
    <source>
        <dbReference type="ARBA" id="ARBA00023125"/>
    </source>
</evidence>
<evidence type="ECO:0000313" key="13">
    <source>
        <dbReference type="EMBL" id="TCS73581.1"/>
    </source>
</evidence>
<dbReference type="PANTHER" id="PTHR42713">
    <property type="entry name" value="HISTIDINE KINASE-RELATED"/>
    <property type="match status" value="1"/>
</dbReference>
<evidence type="ECO:0000259" key="11">
    <source>
        <dbReference type="PROSITE" id="PS01124"/>
    </source>
</evidence>
<keyword evidence="7" id="KW-0238">DNA-binding</keyword>
<evidence type="ECO:0000313" key="14">
    <source>
        <dbReference type="Proteomes" id="UP000295726"/>
    </source>
</evidence>